<dbReference type="Gene3D" id="3.40.50.1980">
    <property type="entry name" value="Nitrogenase molybdenum iron protein domain"/>
    <property type="match status" value="2"/>
</dbReference>
<gene>
    <name evidence="4" type="ORF">J2S59_002882</name>
</gene>
<dbReference type="RefSeq" id="WP_181642517.1">
    <property type="nucleotide sequence ID" value="NZ_CCXJ01000692.1"/>
</dbReference>
<accession>A0ABT9NRM6</accession>
<dbReference type="PROSITE" id="PS51257">
    <property type="entry name" value="PROKAR_LIPOPROTEIN"/>
    <property type="match status" value="1"/>
</dbReference>
<dbReference type="EMBL" id="JAUSQM010000001">
    <property type="protein sequence ID" value="MDP9823073.1"/>
    <property type="molecule type" value="Genomic_DNA"/>
</dbReference>
<dbReference type="PANTHER" id="PTHR30535">
    <property type="entry name" value="VITAMIN B12-BINDING PROTEIN"/>
    <property type="match status" value="1"/>
</dbReference>
<keyword evidence="2" id="KW-0732">Signal</keyword>
<dbReference type="Proteomes" id="UP001240447">
    <property type="component" value="Unassembled WGS sequence"/>
</dbReference>
<dbReference type="Pfam" id="PF01497">
    <property type="entry name" value="Peripla_BP_2"/>
    <property type="match status" value="1"/>
</dbReference>
<dbReference type="PROSITE" id="PS50983">
    <property type="entry name" value="FE_B12_PBP"/>
    <property type="match status" value="1"/>
</dbReference>
<evidence type="ECO:0000313" key="4">
    <source>
        <dbReference type="EMBL" id="MDP9823073.1"/>
    </source>
</evidence>
<feature type="chain" id="PRO_5046982021" evidence="2">
    <location>
        <begin position="21"/>
        <end position="365"/>
    </location>
</feature>
<comment type="caution">
    <text evidence="4">The sequence shown here is derived from an EMBL/GenBank/DDBJ whole genome shotgun (WGS) entry which is preliminary data.</text>
</comment>
<comment type="similarity">
    <text evidence="1">Belongs to the bacterial solute-binding protein 8 family.</text>
</comment>
<evidence type="ECO:0000313" key="5">
    <source>
        <dbReference type="Proteomes" id="UP001240447"/>
    </source>
</evidence>
<dbReference type="InterPro" id="IPR050902">
    <property type="entry name" value="ABC_Transporter_SBP"/>
</dbReference>
<reference evidence="4 5" key="1">
    <citation type="submission" date="2023-07" db="EMBL/GenBank/DDBJ databases">
        <title>Sequencing the genomes of 1000 actinobacteria strains.</title>
        <authorList>
            <person name="Klenk H.-P."/>
        </authorList>
    </citation>
    <scope>NUCLEOTIDE SEQUENCE [LARGE SCALE GENOMIC DNA]</scope>
    <source>
        <strain evidence="4 5">GD13</strain>
    </source>
</reference>
<feature type="signal peptide" evidence="2">
    <location>
        <begin position="1"/>
        <end position="20"/>
    </location>
</feature>
<proteinExistence type="inferred from homology"/>
<name>A0ABT9NRM6_9ACTN</name>
<dbReference type="PANTHER" id="PTHR30535:SF4">
    <property type="entry name" value="HEMIN-BINDING PERIPLASMIC PROTEIN HMUT"/>
    <property type="match status" value="1"/>
</dbReference>
<dbReference type="InterPro" id="IPR002491">
    <property type="entry name" value="ABC_transptr_periplasmic_BD"/>
</dbReference>
<feature type="domain" description="Fe/B12 periplasmic-binding" evidence="3">
    <location>
        <begin position="98"/>
        <end position="362"/>
    </location>
</feature>
<keyword evidence="5" id="KW-1185">Reference proteome</keyword>
<evidence type="ECO:0000256" key="1">
    <source>
        <dbReference type="ARBA" id="ARBA00008814"/>
    </source>
</evidence>
<evidence type="ECO:0000259" key="3">
    <source>
        <dbReference type="PROSITE" id="PS50983"/>
    </source>
</evidence>
<protein>
    <submittedName>
        <fullName evidence="4">Iron complex transport system substrate-binding protein</fullName>
    </submittedName>
</protein>
<dbReference type="SUPFAM" id="SSF53807">
    <property type="entry name" value="Helical backbone' metal receptor"/>
    <property type="match status" value="1"/>
</dbReference>
<sequence length="365" mass="37884">MLPRPAVATLLLALALVLTACGGPGTPTTASTTGEVRTESLAEATVLETPKEHVGAEVAVLADRPIAPPAEPVEPQLPATVVDNQGTEVTITDTSRVLALDLNGTLGRLVAELGMLDSLAGRDTSTTFSEARDLPLVTRAGHDLSAEAILEVQPTLIITDTSLGPWNVLLQMREAGIPVVVVDSARSTENVAELAEQVGAALGVPEEGKTLGARLTTEVEDIRTQIAAIAPRELTDKLRAVFLYVRGQAGVYQMLGAGTGADSLIEALGLYDISAEIGWSGARPLNDEGLLAAQPDVVLTMAKGLESVGGVDGLLDRYPALADTPAGRNRRIVAMNDADILGFGPRTADVLEALALAIYAPADAQ</sequence>
<evidence type="ECO:0000256" key="2">
    <source>
        <dbReference type="SAM" id="SignalP"/>
    </source>
</evidence>
<organism evidence="4 5">
    <name type="scientific">Nocardioides massiliensis</name>
    <dbReference type="NCBI Taxonomy" id="1325935"/>
    <lineage>
        <taxon>Bacteria</taxon>
        <taxon>Bacillati</taxon>
        <taxon>Actinomycetota</taxon>
        <taxon>Actinomycetes</taxon>
        <taxon>Propionibacteriales</taxon>
        <taxon>Nocardioidaceae</taxon>
        <taxon>Nocardioides</taxon>
    </lineage>
</organism>